<organism evidence="4 5">
    <name type="scientific">Armillaria luteobubalina</name>
    <dbReference type="NCBI Taxonomy" id="153913"/>
    <lineage>
        <taxon>Eukaryota</taxon>
        <taxon>Fungi</taxon>
        <taxon>Dikarya</taxon>
        <taxon>Basidiomycota</taxon>
        <taxon>Agaricomycotina</taxon>
        <taxon>Agaricomycetes</taxon>
        <taxon>Agaricomycetidae</taxon>
        <taxon>Agaricales</taxon>
        <taxon>Marasmiineae</taxon>
        <taxon>Physalacriaceae</taxon>
        <taxon>Armillaria</taxon>
    </lineage>
</organism>
<feature type="domain" description="SH3" evidence="3">
    <location>
        <begin position="16"/>
        <end position="78"/>
    </location>
</feature>
<dbReference type="InterPro" id="IPR001452">
    <property type="entry name" value="SH3_domain"/>
</dbReference>
<evidence type="ECO:0000313" key="4">
    <source>
        <dbReference type="EMBL" id="KAK0485305.1"/>
    </source>
</evidence>
<keyword evidence="1 2" id="KW-0728">SH3 domain</keyword>
<dbReference type="EMBL" id="JAUEPU010000052">
    <property type="protein sequence ID" value="KAK0485305.1"/>
    <property type="molecule type" value="Genomic_DNA"/>
</dbReference>
<reference evidence="4" key="1">
    <citation type="submission" date="2023-06" db="EMBL/GenBank/DDBJ databases">
        <authorList>
            <consortium name="Lawrence Berkeley National Laboratory"/>
            <person name="Ahrendt S."/>
            <person name="Sahu N."/>
            <person name="Indic B."/>
            <person name="Wong-Bajracharya J."/>
            <person name="Merenyi Z."/>
            <person name="Ke H.-M."/>
            <person name="Monk M."/>
            <person name="Kocsube S."/>
            <person name="Drula E."/>
            <person name="Lipzen A."/>
            <person name="Balint B."/>
            <person name="Henrissat B."/>
            <person name="Andreopoulos B."/>
            <person name="Martin F.M."/>
            <person name="Harder C.B."/>
            <person name="Rigling D."/>
            <person name="Ford K.L."/>
            <person name="Foster G.D."/>
            <person name="Pangilinan J."/>
            <person name="Papanicolaou A."/>
            <person name="Barry K."/>
            <person name="LaButti K."/>
            <person name="Viragh M."/>
            <person name="Koriabine M."/>
            <person name="Yan M."/>
            <person name="Riley R."/>
            <person name="Champramary S."/>
            <person name="Plett K.L."/>
            <person name="Tsai I.J."/>
            <person name="Slot J."/>
            <person name="Sipos G."/>
            <person name="Plett J."/>
            <person name="Nagy L.G."/>
            <person name="Grigoriev I.V."/>
        </authorList>
    </citation>
    <scope>NUCLEOTIDE SEQUENCE</scope>
    <source>
        <strain evidence="4">HWK02</strain>
    </source>
</reference>
<proteinExistence type="predicted"/>
<comment type="caution">
    <text evidence="4">The sequence shown here is derived from an EMBL/GenBank/DDBJ whole genome shotgun (WGS) entry which is preliminary data.</text>
</comment>
<evidence type="ECO:0000256" key="2">
    <source>
        <dbReference type="PROSITE-ProRule" id="PRU00192"/>
    </source>
</evidence>
<dbReference type="PROSITE" id="PS50002">
    <property type="entry name" value="SH3"/>
    <property type="match status" value="1"/>
</dbReference>
<name>A0AA39PJ87_9AGAR</name>
<gene>
    <name evidence="4" type="ORF">EDD18DRAFT_1056584</name>
</gene>
<dbReference type="AlphaFoldDB" id="A0AA39PJ87"/>
<dbReference type="InterPro" id="IPR036028">
    <property type="entry name" value="SH3-like_dom_sf"/>
</dbReference>
<dbReference type="SUPFAM" id="SSF50044">
    <property type="entry name" value="SH3-domain"/>
    <property type="match status" value="1"/>
</dbReference>
<accession>A0AA39PJ87</accession>
<evidence type="ECO:0000313" key="5">
    <source>
        <dbReference type="Proteomes" id="UP001175228"/>
    </source>
</evidence>
<dbReference type="Gene3D" id="2.30.30.40">
    <property type="entry name" value="SH3 Domains"/>
    <property type="match status" value="1"/>
</dbReference>
<evidence type="ECO:0000259" key="3">
    <source>
        <dbReference type="PROSITE" id="PS50002"/>
    </source>
</evidence>
<protein>
    <recommendedName>
        <fullName evidence="3">SH3 domain-containing protein</fullName>
    </recommendedName>
</protein>
<keyword evidence="5" id="KW-1185">Reference proteome</keyword>
<dbReference type="Proteomes" id="UP001175228">
    <property type="component" value="Unassembled WGS sequence"/>
</dbReference>
<feature type="non-terminal residue" evidence="4">
    <location>
        <position position="92"/>
    </location>
</feature>
<evidence type="ECO:0000256" key="1">
    <source>
        <dbReference type="ARBA" id="ARBA00022443"/>
    </source>
</evidence>
<sequence length="92" mass="10101">MDGAQLARWTRFAGKGGIGKCMAIRDCIAESGDDLMFLKDDPIIVLMQLPSPDEGWFLGYCEGVVGRFNGADVQFEKGERLKKPVFAKRGSS</sequence>